<organism evidence="2 3">
    <name type="scientific">Ralstonia insidiosa</name>
    <dbReference type="NCBI Taxonomy" id="190721"/>
    <lineage>
        <taxon>Bacteria</taxon>
        <taxon>Pseudomonadati</taxon>
        <taxon>Pseudomonadota</taxon>
        <taxon>Betaproteobacteria</taxon>
        <taxon>Burkholderiales</taxon>
        <taxon>Burkholderiaceae</taxon>
        <taxon>Ralstonia</taxon>
    </lineage>
</organism>
<dbReference type="AlphaFoldDB" id="A0AAC9BJ49"/>
<accession>A0AAC9BJ49</accession>
<dbReference type="KEGG" id="rin:ACS15_5527"/>
<feature type="chain" id="PRO_5042049166" evidence="1">
    <location>
        <begin position="26"/>
        <end position="130"/>
    </location>
</feature>
<name>A0AAC9BJ49_9RALS</name>
<reference evidence="2 3" key="1">
    <citation type="submission" date="2015-09" db="EMBL/GenBank/DDBJ databases">
        <authorList>
            <person name="Xu Y."/>
            <person name="Nagy A."/>
            <person name="Liu N.T."/>
            <person name="Nou X."/>
        </authorList>
    </citation>
    <scope>NUCLEOTIDE SEQUENCE [LARGE SCALE GENOMIC DNA]</scope>
    <source>
        <strain evidence="2 3">FC1138</strain>
    </source>
</reference>
<keyword evidence="1" id="KW-0732">Signal</keyword>
<feature type="signal peptide" evidence="1">
    <location>
        <begin position="1"/>
        <end position="25"/>
    </location>
</feature>
<gene>
    <name evidence="2" type="ORF">ACS15_5527</name>
</gene>
<sequence>MFMLKNFVLAVLLCGVFFAGKVASAQPQKPPEPALMVHFDYYPKDHPLIRALEQRLQKAIQRAGAGELGETELHLDGNEGYLYMYGPDPDRLYGVAKPILKSSTLMTEAEITKRHGNRKETFVMRRDGVQ</sequence>
<proteinExistence type="predicted"/>
<dbReference type="RefSeq" id="WP_021193108.1">
    <property type="nucleotide sequence ID" value="NZ_CP012606.1"/>
</dbReference>
<dbReference type="EMBL" id="CP012606">
    <property type="protein sequence ID" value="ANH75181.1"/>
    <property type="molecule type" value="Genomic_DNA"/>
</dbReference>
<evidence type="ECO:0000256" key="1">
    <source>
        <dbReference type="SAM" id="SignalP"/>
    </source>
</evidence>
<evidence type="ECO:0000313" key="2">
    <source>
        <dbReference type="EMBL" id="ANH75181.1"/>
    </source>
</evidence>
<dbReference type="Proteomes" id="UP000077927">
    <property type="component" value="Chromosome 2"/>
</dbReference>
<evidence type="ECO:0000313" key="3">
    <source>
        <dbReference type="Proteomes" id="UP000077927"/>
    </source>
</evidence>
<protein>
    <submittedName>
        <fullName evidence="2">Uncharacterized protein</fullName>
    </submittedName>
</protein>